<keyword evidence="2" id="KW-1185">Reference proteome</keyword>
<gene>
    <name evidence="1" type="ORF">ORJ04_12250</name>
</gene>
<evidence type="ECO:0000313" key="1">
    <source>
        <dbReference type="EMBL" id="MDP5136720.1"/>
    </source>
</evidence>
<dbReference type="EMBL" id="JAPJDZ010000029">
    <property type="protein sequence ID" value="MDP5136720.1"/>
    <property type="molecule type" value="Genomic_DNA"/>
</dbReference>
<reference evidence="1 2" key="1">
    <citation type="submission" date="2022-11" db="EMBL/GenBank/DDBJ databases">
        <title>Viruses from the air-sea interface of a natural surface slick.</title>
        <authorList>
            <person name="Rahlff J."/>
            <person name="Holmfeldt K."/>
        </authorList>
    </citation>
    <scope>NUCLEOTIDE SEQUENCE [LARGE SCALE GENOMIC DNA]</scope>
    <source>
        <strain evidence="1 2">SMS4</strain>
    </source>
</reference>
<protein>
    <submittedName>
        <fullName evidence="1">Uncharacterized protein</fullName>
    </submittedName>
</protein>
<dbReference type="Proteomes" id="UP001231109">
    <property type="component" value="Unassembled WGS sequence"/>
</dbReference>
<dbReference type="RefSeq" id="WP_305976181.1">
    <property type="nucleotide sequence ID" value="NZ_JAPJDZ010000029.1"/>
</dbReference>
<proteinExistence type="predicted"/>
<sequence length="367" mass="42406">MARNYIYSATDKALFDALNQAKISNSELRELFVTRGVLVSKDTERVDLAKNFSKYVHDYYDHQKIAASLGTTPRKEKTTFKEISNVLDKDVLIRSAEKLRDLVESNNDLCHVYLSSENVISVKITYETLDYSNSDFKQVSFKEAEIEIEFSGDNVIVRGQDNPHVEEYIENLFSYISNFSNCEQLDVEEISLLNISSPTLKTEFFTKFISSLTGHVVEDVTDVYVFKPKKLEDMWKKEQDPYANECHITKISLKGQGVLVSEELDSMYEKGFYIWKIRWTLKENLPDSDIFEFEAQFSNPEECTGFSYMPKGVIRYKGEGEFNKTKVQLTHKENTAYTRFLENAARQSMKFIQDKALKEGTNESNSI</sequence>
<organism evidence="1 2">
    <name type="scientific">Rheinheimera baltica</name>
    <dbReference type="NCBI Taxonomy" id="67576"/>
    <lineage>
        <taxon>Bacteria</taxon>
        <taxon>Pseudomonadati</taxon>
        <taxon>Pseudomonadota</taxon>
        <taxon>Gammaproteobacteria</taxon>
        <taxon>Chromatiales</taxon>
        <taxon>Chromatiaceae</taxon>
        <taxon>Rheinheimera</taxon>
    </lineage>
</organism>
<name>A0ABT9I004_9GAMM</name>
<evidence type="ECO:0000313" key="2">
    <source>
        <dbReference type="Proteomes" id="UP001231109"/>
    </source>
</evidence>
<comment type="caution">
    <text evidence="1">The sequence shown here is derived from an EMBL/GenBank/DDBJ whole genome shotgun (WGS) entry which is preliminary data.</text>
</comment>
<accession>A0ABT9I004</accession>